<dbReference type="Gene3D" id="3.40.630.30">
    <property type="match status" value="1"/>
</dbReference>
<reference evidence="2 3" key="1">
    <citation type="submission" date="2023-07" db="EMBL/GenBank/DDBJ databases">
        <title>Sequencing the genomes of 1000 actinobacteria strains.</title>
        <authorList>
            <person name="Klenk H.-P."/>
        </authorList>
    </citation>
    <scope>NUCLEOTIDE SEQUENCE [LARGE SCALE GENOMIC DNA]</scope>
    <source>
        <strain evidence="2 3">DSM 43749</strain>
    </source>
</reference>
<dbReference type="NCBIfam" id="TIGR01681">
    <property type="entry name" value="HAD-SF-IIIC"/>
    <property type="match status" value="1"/>
</dbReference>
<dbReference type="InterPro" id="IPR010037">
    <property type="entry name" value="FkbH_domain"/>
</dbReference>
<organism evidence="2 3">
    <name type="scientific">Saccharothrix longispora</name>
    <dbReference type="NCBI Taxonomy" id="33920"/>
    <lineage>
        <taxon>Bacteria</taxon>
        <taxon>Bacillati</taxon>
        <taxon>Actinomycetota</taxon>
        <taxon>Actinomycetes</taxon>
        <taxon>Pseudonocardiales</taxon>
        <taxon>Pseudonocardiaceae</taxon>
        <taxon>Saccharothrix</taxon>
    </lineage>
</organism>
<dbReference type="Gene3D" id="3.40.50.1000">
    <property type="entry name" value="HAD superfamily/HAD-like"/>
    <property type="match status" value="1"/>
</dbReference>
<dbReference type="SUPFAM" id="SSF56784">
    <property type="entry name" value="HAD-like"/>
    <property type="match status" value="1"/>
</dbReference>
<dbReference type="SUPFAM" id="SSF55729">
    <property type="entry name" value="Acyl-CoA N-acyltransferases (Nat)"/>
    <property type="match status" value="1"/>
</dbReference>
<proteinExistence type="predicted"/>
<comment type="caution">
    <text evidence="2">The sequence shown here is derived from an EMBL/GenBank/DDBJ whole genome shotgun (WGS) entry which is preliminary data.</text>
</comment>
<gene>
    <name evidence="2" type="ORF">J2S66_002628</name>
</gene>
<protein>
    <submittedName>
        <fullName evidence="2">FkbH-like protein</fullName>
    </submittedName>
</protein>
<name>A0ABU1PUE6_9PSEU</name>
<dbReference type="InterPro" id="IPR036412">
    <property type="entry name" value="HAD-like_sf"/>
</dbReference>
<evidence type="ECO:0000313" key="3">
    <source>
        <dbReference type="Proteomes" id="UP001268819"/>
    </source>
</evidence>
<keyword evidence="3" id="KW-1185">Reference proteome</keyword>
<dbReference type="Proteomes" id="UP001268819">
    <property type="component" value="Unassembled WGS sequence"/>
</dbReference>
<dbReference type="Pfam" id="PF00702">
    <property type="entry name" value="Hydrolase"/>
    <property type="match status" value="1"/>
</dbReference>
<accession>A0ABU1PUE6</accession>
<dbReference type="InterPro" id="IPR010033">
    <property type="entry name" value="HAD_SF_ppase_IIIC"/>
</dbReference>
<evidence type="ECO:0000256" key="1">
    <source>
        <dbReference type="SAM" id="MobiDB-lite"/>
    </source>
</evidence>
<dbReference type="RefSeq" id="WP_310307247.1">
    <property type="nucleotide sequence ID" value="NZ_BAAAXB010000001.1"/>
</dbReference>
<evidence type="ECO:0000313" key="2">
    <source>
        <dbReference type="EMBL" id="MDR6594244.1"/>
    </source>
</evidence>
<sequence>MTGPAVPGPLVKCLVWDLDDTLWDGVVLEGDRPVPRPGAVAALKALDERGVLHAVASRGEHAAALAHLAEHGLHRMFCALEVGWGPKSEAVRRIAAELNIGLDTIAFTDNDAVELAEVAAALPQVRCYPAERVGELAALPEFRPGPVTPESRRRREAYLTERRRAEAERDFGGSSARFLASLDLELTVLTATEADLERARELTARTHQLNTTGLTYDVAELRALCASPGHDVLVARLRDRFGDYGAIGLAVVAHVGGDAVLELLLMSCRVMSRGVGSVLLGDIVRDALERGRRPVARFRRTPVNQVMLVTLRFAGFEPVERDGDRMLLARPSPEPPAPPAHVRLVDGRQR</sequence>
<feature type="region of interest" description="Disordered" evidence="1">
    <location>
        <begin position="326"/>
        <end position="350"/>
    </location>
</feature>
<dbReference type="InterPro" id="IPR016181">
    <property type="entry name" value="Acyl_CoA_acyltransferase"/>
</dbReference>
<dbReference type="InterPro" id="IPR023214">
    <property type="entry name" value="HAD_sf"/>
</dbReference>
<dbReference type="EMBL" id="JAVDSG010000001">
    <property type="protein sequence ID" value="MDR6594244.1"/>
    <property type="molecule type" value="Genomic_DNA"/>
</dbReference>
<dbReference type="NCBIfam" id="TIGR01686">
    <property type="entry name" value="FkbH"/>
    <property type="match status" value="1"/>
</dbReference>